<dbReference type="InterPro" id="IPR029063">
    <property type="entry name" value="SAM-dependent_MTases_sf"/>
</dbReference>
<dbReference type="AlphaFoldDB" id="A0A1F4TS85"/>
<accession>A0A1F4TS85</accession>
<gene>
    <name evidence="1" type="ORF">A2311_06135</name>
</gene>
<dbReference type="STRING" id="1802583.A2311_06135"/>
<dbReference type="Proteomes" id="UP000178951">
    <property type="component" value="Unassembled WGS sequence"/>
</dbReference>
<evidence type="ECO:0000313" key="2">
    <source>
        <dbReference type="Proteomes" id="UP000178951"/>
    </source>
</evidence>
<reference evidence="1 2" key="1">
    <citation type="journal article" date="2016" name="Nat. Commun.">
        <title>Thousands of microbial genomes shed light on interconnected biogeochemical processes in an aquifer system.</title>
        <authorList>
            <person name="Anantharaman K."/>
            <person name="Brown C.T."/>
            <person name="Hug L.A."/>
            <person name="Sharon I."/>
            <person name="Castelle C.J."/>
            <person name="Probst A.J."/>
            <person name="Thomas B.C."/>
            <person name="Singh A."/>
            <person name="Wilkins M.J."/>
            <person name="Karaoz U."/>
            <person name="Brodie E.L."/>
            <person name="Williams K.H."/>
            <person name="Hubbard S.S."/>
            <person name="Banfield J.F."/>
        </authorList>
    </citation>
    <scope>NUCLEOTIDE SEQUENCE [LARGE SCALE GENOMIC DNA]</scope>
</reference>
<sequence length="337" mass="37978">MVNVGQLLETRYRRPNPLQNPAQAKLLDRAQAAIDACLTRPAQRVSITTNPSNFRIAVLAERLTMISVCNQQVPFLALCPSEANFPDKIDPRKELTFSFSAHVFTGREYEVMDKALPLLEERLGDTMCLFELGDEKLSWDKGMEPADEFYYRTFYHPIVLEEMARMDLPQGSLVVDPGCGTGNLLWEIGRRFPHLKRLGSDLIELAAVQAQILNPGVPIYVTDAQELSYVELGTVSLFICCGLINKSVVTKAEAKNILHQIIVRSQNYGLLAVTGKSPPHFKRDEMIELGFWPLLVTKWDRGGFIPFGVYLIPRKIDHGGGRFQIVPVFNELKEESE</sequence>
<name>A0A1F4TS85_UNCSA</name>
<dbReference type="SUPFAM" id="SSF53335">
    <property type="entry name" value="S-adenosyl-L-methionine-dependent methyltransferases"/>
    <property type="match status" value="1"/>
</dbReference>
<evidence type="ECO:0008006" key="3">
    <source>
        <dbReference type="Google" id="ProtNLM"/>
    </source>
</evidence>
<comment type="caution">
    <text evidence="1">The sequence shown here is derived from an EMBL/GenBank/DDBJ whole genome shotgun (WGS) entry which is preliminary data.</text>
</comment>
<dbReference type="EMBL" id="MEUF01000028">
    <property type="protein sequence ID" value="OGC35420.1"/>
    <property type="molecule type" value="Genomic_DNA"/>
</dbReference>
<dbReference type="Gene3D" id="3.40.50.150">
    <property type="entry name" value="Vaccinia Virus protein VP39"/>
    <property type="match status" value="1"/>
</dbReference>
<evidence type="ECO:0000313" key="1">
    <source>
        <dbReference type="EMBL" id="OGC35420.1"/>
    </source>
</evidence>
<proteinExistence type="predicted"/>
<organism evidence="1 2">
    <name type="scientific">candidate division WOR-1 bacterium RIFOXYB2_FULL_48_7</name>
    <dbReference type="NCBI Taxonomy" id="1802583"/>
    <lineage>
        <taxon>Bacteria</taxon>
        <taxon>Bacillati</taxon>
        <taxon>Saganbacteria</taxon>
    </lineage>
</organism>
<protein>
    <recommendedName>
        <fullName evidence="3">Methyltransferase domain-containing protein</fullName>
    </recommendedName>
</protein>